<gene>
    <name evidence="2" type="ORF">M378DRAFT_159988</name>
</gene>
<accession>A0A0C2SUG9</accession>
<reference evidence="2 3" key="1">
    <citation type="submission" date="2014-04" db="EMBL/GenBank/DDBJ databases">
        <title>Evolutionary Origins and Diversification of the Mycorrhizal Mutualists.</title>
        <authorList>
            <consortium name="DOE Joint Genome Institute"/>
            <consortium name="Mycorrhizal Genomics Consortium"/>
            <person name="Kohler A."/>
            <person name="Kuo A."/>
            <person name="Nagy L.G."/>
            <person name="Floudas D."/>
            <person name="Copeland A."/>
            <person name="Barry K.W."/>
            <person name="Cichocki N."/>
            <person name="Veneault-Fourrey C."/>
            <person name="LaButti K."/>
            <person name="Lindquist E.A."/>
            <person name="Lipzen A."/>
            <person name="Lundell T."/>
            <person name="Morin E."/>
            <person name="Murat C."/>
            <person name="Riley R."/>
            <person name="Ohm R."/>
            <person name="Sun H."/>
            <person name="Tunlid A."/>
            <person name="Henrissat B."/>
            <person name="Grigoriev I.V."/>
            <person name="Hibbett D.S."/>
            <person name="Martin F."/>
        </authorList>
    </citation>
    <scope>NUCLEOTIDE SEQUENCE [LARGE SCALE GENOMIC DNA]</scope>
    <source>
        <strain evidence="2 3">Koide BX008</strain>
    </source>
</reference>
<evidence type="ECO:0000313" key="2">
    <source>
        <dbReference type="EMBL" id="KIL67025.1"/>
    </source>
</evidence>
<dbReference type="InParanoid" id="A0A0C2SUG9"/>
<keyword evidence="3" id="KW-1185">Reference proteome</keyword>
<keyword evidence="1" id="KW-0732">Signal</keyword>
<dbReference type="Proteomes" id="UP000054549">
    <property type="component" value="Unassembled WGS sequence"/>
</dbReference>
<feature type="signal peptide" evidence="1">
    <location>
        <begin position="1"/>
        <end position="15"/>
    </location>
</feature>
<proteinExistence type="predicted"/>
<protein>
    <submittedName>
        <fullName evidence="2">Uncharacterized protein</fullName>
    </submittedName>
</protein>
<dbReference type="HOGENOM" id="CLU_2867173_0_0_1"/>
<dbReference type="AlphaFoldDB" id="A0A0C2SUG9"/>
<sequence>MALIGAAGILSIALGQFGSFPPIPVYYFYPLFSDATSPPNLFQLFLLQWQEAENARAQEMKYQD</sequence>
<evidence type="ECO:0000256" key="1">
    <source>
        <dbReference type="SAM" id="SignalP"/>
    </source>
</evidence>
<evidence type="ECO:0000313" key="3">
    <source>
        <dbReference type="Proteomes" id="UP000054549"/>
    </source>
</evidence>
<dbReference type="EMBL" id="KN818233">
    <property type="protein sequence ID" value="KIL67025.1"/>
    <property type="molecule type" value="Genomic_DNA"/>
</dbReference>
<organism evidence="2 3">
    <name type="scientific">Amanita muscaria (strain Koide BX008)</name>
    <dbReference type="NCBI Taxonomy" id="946122"/>
    <lineage>
        <taxon>Eukaryota</taxon>
        <taxon>Fungi</taxon>
        <taxon>Dikarya</taxon>
        <taxon>Basidiomycota</taxon>
        <taxon>Agaricomycotina</taxon>
        <taxon>Agaricomycetes</taxon>
        <taxon>Agaricomycetidae</taxon>
        <taxon>Agaricales</taxon>
        <taxon>Pluteineae</taxon>
        <taxon>Amanitaceae</taxon>
        <taxon>Amanita</taxon>
    </lineage>
</organism>
<name>A0A0C2SUG9_AMAMK</name>
<feature type="chain" id="PRO_5013017475" evidence="1">
    <location>
        <begin position="16"/>
        <end position="64"/>
    </location>
</feature>